<proteinExistence type="predicted"/>
<dbReference type="EMBL" id="VSSQ01012882">
    <property type="protein sequence ID" value="MPM50246.1"/>
    <property type="molecule type" value="Genomic_DNA"/>
</dbReference>
<dbReference type="AlphaFoldDB" id="A0A645ABG2"/>
<organism evidence="1">
    <name type="scientific">bioreactor metagenome</name>
    <dbReference type="NCBI Taxonomy" id="1076179"/>
    <lineage>
        <taxon>unclassified sequences</taxon>
        <taxon>metagenomes</taxon>
        <taxon>ecological metagenomes</taxon>
    </lineage>
</organism>
<name>A0A645ABG2_9ZZZZ</name>
<reference evidence="1" key="1">
    <citation type="submission" date="2019-08" db="EMBL/GenBank/DDBJ databases">
        <authorList>
            <person name="Kucharzyk K."/>
            <person name="Murdoch R.W."/>
            <person name="Higgins S."/>
            <person name="Loffler F."/>
        </authorList>
    </citation>
    <scope>NUCLEOTIDE SEQUENCE</scope>
</reference>
<gene>
    <name evidence="1" type="ORF">SDC9_96982</name>
</gene>
<comment type="caution">
    <text evidence="1">The sequence shown here is derived from an EMBL/GenBank/DDBJ whole genome shotgun (WGS) entry which is preliminary data.</text>
</comment>
<sequence length="75" mass="8218">MNCHTGGDGTPGAVDVKADILFRVLAFQIQKLCNNYAGGSVAYLFRQHDNAVIQQARKNIIRPLAAACLFNNIRD</sequence>
<protein>
    <submittedName>
        <fullName evidence="1">Uncharacterized protein</fullName>
    </submittedName>
</protein>
<accession>A0A645ABG2</accession>
<evidence type="ECO:0000313" key="1">
    <source>
        <dbReference type="EMBL" id="MPM50246.1"/>
    </source>
</evidence>